<dbReference type="PANTHER" id="PTHR30588:SF0">
    <property type="entry name" value="BRANCHED-CHAIN AMINO ACID PERMEASE BRNQ"/>
    <property type="match status" value="1"/>
</dbReference>
<evidence type="ECO:0000256" key="6">
    <source>
        <dbReference type="ARBA" id="ARBA00022970"/>
    </source>
</evidence>
<keyword evidence="3 9" id="KW-0813">Transport</keyword>
<dbReference type="GO" id="GO:0005886">
    <property type="term" value="C:plasma membrane"/>
    <property type="evidence" value="ECO:0007669"/>
    <property type="project" value="UniProtKB-SubCell"/>
</dbReference>
<feature type="transmembrane region" description="Helical" evidence="9">
    <location>
        <begin position="121"/>
        <end position="140"/>
    </location>
</feature>
<protein>
    <recommendedName>
        <fullName evidence="9">Branched-chain amino acid transport system carrier protein</fullName>
    </recommendedName>
</protein>
<keyword evidence="7 9" id="KW-1133">Transmembrane helix</keyword>
<accession>A0A5S3QLT0</accession>
<organism evidence="10 11">
    <name type="scientific">Lentibacillus cibarius</name>
    <dbReference type="NCBI Taxonomy" id="2583219"/>
    <lineage>
        <taxon>Bacteria</taxon>
        <taxon>Bacillati</taxon>
        <taxon>Bacillota</taxon>
        <taxon>Bacilli</taxon>
        <taxon>Bacillales</taxon>
        <taxon>Bacillaceae</taxon>
        <taxon>Lentibacillus</taxon>
    </lineage>
</organism>
<proteinExistence type="inferred from homology"/>
<comment type="function">
    <text evidence="9">Component of the transport system for branched-chain amino acids.</text>
</comment>
<dbReference type="NCBIfam" id="TIGR00796">
    <property type="entry name" value="livcs"/>
    <property type="match status" value="1"/>
</dbReference>
<feature type="transmembrane region" description="Helical" evidence="9">
    <location>
        <begin position="345"/>
        <end position="362"/>
    </location>
</feature>
<dbReference type="PANTHER" id="PTHR30588">
    <property type="entry name" value="BRANCHED-CHAIN AMINO ACID TRANSPORT SYSTEM 2 CARRIER PROTEIN"/>
    <property type="match status" value="1"/>
</dbReference>
<evidence type="ECO:0000256" key="1">
    <source>
        <dbReference type="ARBA" id="ARBA00004651"/>
    </source>
</evidence>
<feature type="transmembrane region" description="Helical" evidence="9">
    <location>
        <begin position="411"/>
        <end position="429"/>
    </location>
</feature>
<evidence type="ECO:0000256" key="2">
    <source>
        <dbReference type="ARBA" id="ARBA00008540"/>
    </source>
</evidence>
<feature type="transmembrane region" description="Helical" evidence="9">
    <location>
        <begin position="282"/>
        <end position="307"/>
    </location>
</feature>
<feature type="transmembrane region" description="Helical" evidence="9">
    <location>
        <begin position="78"/>
        <end position="101"/>
    </location>
</feature>
<keyword evidence="4" id="KW-1003">Cell membrane</keyword>
<dbReference type="RefSeq" id="WP_138603638.1">
    <property type="nucleotide sequence ID" value="NZ_VCIA01000001.1"/>
</dbReference>
<dbReference type="Pfam" id="PF05525">
    <property type="entry name" value="Branch_AA_trans"/>
    <property type="match status" value="1"/>
</dbReference>
<evidence type="ECO:0000256" key="7">
    <source>
        <dbReference type="ARBA" id="ARBA00022989"/>
    </source>
</evidence>
<feature type="transmembrane region" description="Helical" evidence="9">
    <location>
        <begin position="319"/>
        <end position="339"/>
    </location>
</feature>
<keyword evidence="8 9" id="KW-0472">Membrane</keyword>
<dbReference type="Proteomes" id="UP000306980">
    <property type="component" value="Unassembled WGS sequence"/>
</dbReference>
<reference evidence="10 11" key="1">
    <citation type="submission" date="2019-05" db="EMBL/GenBank/DDBJ databases">
        <title>Genomic analysis of Lentibacillus sp. NKC220-2.</title>
        <authorList>
            <person name="Oh Y.J."/>
        </authorList>
    </citation>
    <scope>NUCLEOTIDE SEQUENCE [LARGE SCALE GENOMIC DNA]</scope>
    <source>
        <strain evidence="10 11">NKC220-2</strain>
    </source>
</reference>
<comment type="caution">
    <text evidence="10">The sequence shown here is derived from an EMBL/GenBank/DDBJ whole genome shotgun (WGS) entry which is preliminary data.</text>
</comment>
<name>A0A5S3QLT0_9BACI</name>
<dbReference type="AlphaFoldDB" id="A0A5S3QLT0"/>
<evidence type="ECO:0000313" key="10">
    <source>
        <dbReference type="EMBL" id="TMN22739.1"/>
    </source>
</evidence>
<gene>
    <name evidence="10" type="primary">brnQ</name>
    <name evidence="10" type="ORF">FFL34_12005</name>
</gene>
<evidence type="ECO:0000313" key="11">
    <source>
        <dbReference type="Proteomes" id="UP000306980"/>
    </source>
</evidence>
<evidence type="ECO:0000256" key="5">
    <source>
        <dbReference type="ARBA" id="ARBA00022692"/>
    </source>
</evidence>
<evidence type="ECO:0000256" key="4">
    <source>
        <dbReference type="ARBA" id="ARBA00022475"/>
    </source>
</evidence>
<comment type="subcellular location">
    <subcellularLocation>
        <location evidence="1 9">Cell membrane</location>
        <topology evidence="1 9">Multi-pass membrane protein</topology>
    </subcellularLocation>
</comment>
<comment type="similarity">
    <text evidence="2 9">Belongs to the branched chain amino acid transporter family.</text>
</comment>
<feature type="transmembrane region" description="Helical" evidence="9">
    <location>
        <begin position="227"/>
        <end position="248"/>
    </location>
</feature>
<evidence type="ECO:0000256" key="9">
    <source>
        <dbReference type="RuleBase" id="RU362122"/>
    </source>
</evidence>
<dbReference type="OrthoDB" id="9783920at2"/>
<feature type="transmembrane region" description="Helical" evidence="9">
    <location>
        <begin position="44"/>
        <end position="66"/>
    </location>
</feature>
<dbReference type="EMBL" id="VCIA01000001">
    <property type="protein sequence ID" value="TMN22739.1"/>
    <property type="molecule type" value="Genomic_DNA"/>
</dbReference>
<sequence length="444" mass="47504">MNKLTYKELMFISLMLFSMFFGAGNLIFPAFLGRSAGMEMWVSLSGFIITAVGLPILGVITVGKVGSLNTLCSRVHPWFALVFPILIYLSIGPGLAIPRAGTIAYEMGMSPFLPADLADKPMMLFLYTILFFSIVLGLSLSPSKLVDRFGKLLTPILLTLIFIIFIKAVVTPIGSFKTPNATYDKHSFFQGFLDGYLTMDALAALVFGIVVVNTIRSKGITRSSFISKYMIVAGLGAGALLASIYSILGYLGASSSTIGEAENGAQVLTIVMNALFGQMGTALLGLLFTLACLCVSIGLVISCSQFFSGIFSVLSYKAWTVVMTIASLGVANLGLNQILAVSEPILGAIYPIAVVLIILGLLGNIARSVYLSTIVFTGLFSLTETINHIFLRDSLDELLAYIPLYQAGVGWILPALLGCMVGLVISVLYKPTTAQNLSYTKDIG</sequence>
<dbReference type="InterPro" id="IPR004685">
    <property type="entry name" value="Brnchd-chn_aa_trnsp_Livcs"/>
</dbReference>
<evidence type="ECO:0000256" key="8">
    <source>
        <dbReference type="ARBA" id="ARBA00023136"/>
    </source>
</evidence>
<keyword evidence="5 9" id="KW-0812">Transmembrane</keyword>
<feature type="transmembrane region" description="Helical" evidence="9">
    <location>
        <begin position="12"/>
        <end position="32"/>
    </location>
</feature>
<feature type="transmembrane region" description="Helical" evidence="9">
    <location>
        <begin position="196"/>
        <end position="215"/>
    </location>
</feature>
<dbReference type="GO" id="GO:0015820">
    <property type="term" value="P:L-leucine transport"/>
    <property type="evidence" value="ECO:0007669"/>
    <property type="project" value="TreeGrafter"/>
</dbReference>
<dbReference type="GO" id="GO:0015818">
    <property type="term" value="P:isoleucine transport"/>
    <property type="evidence" value="ECO:0007669"/>
    <property type="project" value="TreeGrafter"/>
</dbReference>
<feature type="transmembrane region" description="Helical" evidence="9">
    <location>
        <begin position="152"/>
        <end position="176"/>
    </location>
</feature>
<dbReference type="GO" id="GO:0015188">
    <property type="term" value="F:L-isoleucine transmembrane transporter activity"/>
    <property type="evidence" value="ECO:0007669"/>
    <property type="project" value="TreeGrafter"/>
</dbReference>
<dbReference type="GO" id="GO:0015190">
    <property type="term" value="F:L-leucine transmembrane transporter activity"/>
    <property type="evidence" value="ECO:0007669"/>
    <property type="project" value="TreeGrafter"/>
</dbReference>
<keyword evidence="6 9" id="KW-0029">Amino-acid transport</keyword>
<feature type="transmembrane region" description="Helical" evidence="9">
    <location>
        <begin position="369"/>
        <end position="391"/>
    </location>
</feature>
<dbReference type="GO" id="GO:0005304">
    <property type="term" value="F:L-valine transmembrane transporter activity"/>
    <property type="evidence" value="ECO:0007669"/>
    <property type="project" value="TreeGrafter"/>
</dbReference>
<evidence type="ECO:0000256" key="3">
    <source>
        <dbReference type="ARBA" id="ARBA00022448"/>
    </source>
</evidence>